<evidence type="ECO:0000313" key="2">
    <source>
        <dbReference type="Proteomes" id="UP001156664"/>
    </source>
</evidence>
<dbReference type="InterPro" id="IPR011006">
    <property type="entry name" value="CheY-like_superfamily"/>
</dbReference>
<dbReference type="SUPFAM" id="SSF52172">
    <property type="entry name" value="CheY-like"/>
    <property type="match status" value="1"/>
</dbReference>
<accession>A0ABQ5YUK5</accession>
<organism evidence="1 2">
    <name type="scientific">Limnobacter litoralis</name>
    <dbReference type="NCBI Taxonomy" id="481366"/>
    <lineage>
        <taxon>Bacteria</taxon>
        <taxon>Pseudomonadati</taxon>
        <taxon>Pseudomonadota</taxon>
        <taxon>Betaproteobacteria</taxon>
        <taxon>Burkholderiales</taxon>
        <taxon>Burkholderiaceae</taxon>
        <taxon>Limnobacter</taxon>
    </lineage>
</organism>
<name>A0ABQ5YUK5_9BURK</name>
<dbReference type="EMBL" id="BSOJ01000021">
    <property type="protein sequence ID" value="GLR26996.1"/>
    <property type="molecule type" value="Genomic_DNA"/>
</dbReference>
<sequence length="180" mass="20205">MQMPDDGFSLHLVKGKQRFISPFCGATMTPVKLKAVRKLPQGEPMQSKTIFCLEDGLFYKNMIEHRLTDLLGNHAHIEYFFSLGHFKQRKGPCDLLISDLHLGDSKGEQTAEFLLDYSQHTPVIVQSSDPYLPERLERLGQGNIKAVEKAGRGPEFALALEAFLQLQITQGRGLTVSHPN</sequence>
<reference evidence="2" key="1">
    <citation type="journal article" date="2019" name="Int. J. Syst. Evol. Microbiol.">
        <title>The Global Catalogue of Microorganisms (GCM) 10K type strain sequencing project: providing services to taxonomists for standard genome sequencing and annotation.</title>
        <authorList>
            <consortium name="The Broad Institute Genomics Platform"/>
            <consortium name="The Broad Institute Genome Sequencing Center for Infectious Disease"/>
            <person name="Wu L."/>
            <person name="Ma J."/>
        </authorList>
    </citation>
    <scope>NUCLEOTIDE SEQUENCE [LARGE SCALE GENOMIC DNA]</scope>
    <source>
        <strain evidence="2">NBRC 105857</strain>
    </source>
</reference>
<keyword evidence="2" id="KW-1185">Reference proteome</keyword>
<comment type="caution">
    <text evidence="1">The sequence shown here is derived from an EMBL/GenBank/DDBJ whole genome shotgun (WGS) entry which is preliminary data.</text>
</comment>
<gene>
    <name evidence="1" type="ORF">GCM10007875_20860</name>
</gene>
<evidence type="ECO:0000313" key="1">
    <source>
        <dbReference type="EMBL" id="GLR26996.1"/>
    </source>
</evidence>
<proteinExistence type="predicted"/>
<dbReference type="Proteomes" id="UP001156664">
    <property type="component" value="Unassembled WGS sequence"/>
</dbReference>
<evidence type="ECO:0008006" key="3">
    <source>
        <dbReference type="Google" id="ProtNLM"/>
    </source>
</evidence>
<protein>
    <recommendedName>
        <fullName evidence="3">Response regulatory domain-containing protein</fullName>
    </recommendedName>
</protein>